<reference evidence="2" key="1">
    <citation type="journal article" date="2014" name="Nat. Commun.">
        <title>The emerging biofuel crop Camelina sativa retains a highly undifferentiated hexaploid genome structure.</title>
        <authorList>
            <person name="Kagale S."/>
            <person name="Koh C."/>
            <person name="Nixon J."/>
            <person name="Bollina V."/>
            <person name="Clarke W.E."/>
            <person name="Tuteja R."/>
            <person name="Spillane C."/>
            <person name="Robinson S.J."/>
            <person name="Links M.G."/>
            <person name="Clarke C."/>
            <person name="Higgins E.E."/>
            <person name="Huebert T."/>
            <person name="Sharpe A.G."/>
            <person name="Parkin I.A."/>
        </authorList>
    </citation>
    <scope>NUCLEOTIDE SEQUENCE [LARGE SCALE GENOMIC DNA]</scope>
    <source>
        <strain evidence="2">cv. DH55</strain>
    </source>
</reference>
<dbReference type="InterPro" id="IPR043502">
    <property type="entry name" value="DNA/RNA_pol_sf"/>
</dbReference>
<dbReference type="Pfam" id="PF07727">
    <property type="entry name" value="RVT_2"/>
    <property type="match status" value="2"/>
</dbReference>
<dbReference type="SUPFAM" id="SSF56672">
    <property type="entry name" value="DNA/RNA polymerases"/>
    <property type="match status" value="1"/>
</dbReference>
<reference evidence="3" key="2">
    <citation type="submission" date="2025-08" db="UniProtKB">
        <authorList>
            <consortium name="RefSeq"/>
        </authorList>
    </citation>
    <scope>IDENTIFICATION</scope>
    <source>
        <tissue evidence="3">Leaf</tissue>
    </source>
</reference>
<accession>A0ABM1QQP4</accession>
<dbReference type="InterPro" id="IPR013103">
    <property type="entry name" value="RVT_2"/>
</dbReference>
<dbReference type="RefSeq" id="XP_019089082.1">
    <property type="nucleotide sequence ID" value="XM_019233537.1"/>
</dbReference>
<sequence>MEPKNHKEALRDEFWVAAMQDELEQFERSNVWELTKRPTNVNIVGTKWIFKKSDASGCIMRNKARLVAQGYSQVEGVDFDETFAPVARLESIRFMFGMSCALKFTLHQMDVKSAFLNGILQEEVFVEQPKGFENPQHPEHVYRLKKALYGLKQAPRACNNALMFVQIYVDDIIFGSTCQSLVQRFVKNMSQEFEMSMVGELKYFLGLQVEQSADGIFVSQSTYAKELVQRFGLGKSKEAKVPMGVNDKLSKDEEGEDVDERLYRGMIGSLLYLTASSPDICLSVGICAWYQAKPKVSHLLAVKKIIKYVKGTMNFGISFTKDTNTSLSGYCDADWAGSVDDRRSTSGGCFFMGNNLISWHSKKQNSVSLSTAEAEYIALGSYCTQLLWMRQMSPDYGMDSDTLLIHCDNLSAINIYKNPVQHCS</sequence>
<proteinExistence type="predicted"/>
<gene>
    <name evidence="3" type="primary">LOC109127931</name>
</gene>
<keyword evidence="2" id="KW-1185">Reference proteome</keyword>
<dbReference type="GeneID" id="109127931"/>
<organism evidence="2 3">
    <name type="scientific">Camelina sativa</name>
    <name type="common">False flax</name>
    <name type="synonym">Myagrum sativum</name>
    <dbReference type="NCBI Taxonomy" id="90675"/>
    <lineage>
        <taxon>Eukaryota</taxon>
        <taxon>Viridiplantae</taxon>
        <taxon>Streptophyta</taxon>
        <taxon>Embryophyta</taxon>
        <taxon>Tracheophyta</taxon>
        <taxon>Spermatophyta</taxon>
        <taxon>Magnoliopsida</taxon>
        <taxon>eudicotyledons</taxon>
        <taxon>Gunneridae</taxon>
        <taxon>Pentapetalae</taxon>
        <taxon>rosids</taxon>
        <taxon>malvids</taxon>
        <taxon>Brassicales</taxon>
        <taxon>Brassicaceae</taxon>
        <taxon>Camelineae</taxon>
        <taxon>Camelina</taxon>
    </lineage>
</organism>
<feature type="domain" description="Reverse transcriptase Ty1/copia-type" evidence="1">
    <location>
        <begin position="30"/>
        <end position="162"/>
    </location>
</feature>
<dbReference type="PANTHER" id="PTHR11439">
    <property type="entry name" value="GAG-POL-RELATED RETROTRANSPOSON"/>
    <property type="match status" value="1"/>
</dbReference>
<dbReference type="CDD" id="cd09272">
    <property type="entry name" value="RNase_HI_RT_Ty1"/>
    <property type="match status" value="1"/>
</dbReference>
<feature type="domain" description="Reverse transcriptase Ty1/copia-type" evidence="1">
    <location>
        <begin position="163"/>
        <end position="243"/>
    </location>
</feature>
<dbReference type="Proteomes" id="UP000694864">
    <property type="component" value="Chromosome 12"/>
</dbReference>
<evidence type="ECO:0000313" key="2">
    <source>
        <dbReference type="Proteomes" id="UP000694864"/>
    </source>
</evidence>
<evidence type="ECO:0000313" key="3">
    <source>
        <dbReference type="RefSeq" id="XP_019089082.1"/>
    </source>
</evidence>
<dbReference type="PANTHER" id="PTHR11439:SF486">
    <property type="entry name" value="RLK (RECEPTOR-LIKE KINASE) PROTEIN, PUTATIVE-RELATED"/>
    <property type="match status" value="1"/>
</dbReference>
<name>A0ABM1QQP4_CAMSA</name>
<protein>
    <submittedName>
        <fullName evidence="3">Uncharacterized protein LOC109127931</fullName>
    </submittedName>
</protein>
<evidence type="ECO:0000259" key="1">
    <source>
        <dbReference type="Pfam" id="PF07727"/>
    </source>
</evidence>